<keyword evidence="3" id="KW-1185">Reference proteome</keyword>
<reference evidence="3" key="1">
    <citation type="journal article" date="2016" name="Nat. Commun.">
        <title>The Gonium pectorale genome demonstrates co-option of cell cycle regulation during the evolution of multicellularity.</title>
        <authorList>
            <person name="Hanschen E.R."/>
            <person name="Marriage T.N."/>
            <person name="Ferris P.J."/>
            <person name="Hamaji T."/>
            <person name="Toyoda A."/>
            <person name="Fujiyama A."/>
            <person name="Neme R."/>
            <person name="Noguchi H."/>
            <person name="Minakuchi Y."/>
            <person name="Suzuki M."/>
            <person name="Kawai-Toyooka H."/>
            <person name="Smith D.R."/>
            <person name="Sparks H."/>
            <person name="Anderson J."/>
            <person name="Bakaric R."/>
            <person name="Luria V."/>
            <person name="Karger A."/>
            <person name="Kirschner M.W."/>
            <person name="Durand P.M."/>
            <person name="Michod R.E."/>
            <person name="Nozaki H."/>
            <person name="Olson B.J."/>
        </authorList>
    </citation>
    <scope>NUCLEOTIDE SEQUENCE [LARGE SCALE GENOMIC DNA]</scope>
    <source>
        <strain evidence="3">NIES-2863</strain>
    </source>
</reference>
<evidence type="ECO:0000313" key="2">
    <source>
        <dbReference type="EMBL" id="KXZ46926.1"/>
    </source>
</evidence>
<sequence length="147" mass="15836">MTASLACAARVRPSRLRPAAAVPASDPRLRVVARSGRRNPQGTRTPGVSAHKGRLAAPEQEELVSQRAAGGRQPAPEDQRVQELEERKVRSLLQRAGVRATVSAIGFVAIPDAETAAALVVGLAASMQLVRTLDELLQIYLRKLFNR</sequence>
<accession>A0A150GAQ1</accession>
<evidence type="ECO:0000256" key="1">
    <source>
        <dbReference type="SAM" id="MobiDB-lite"/>
    </source>
</evidence>
<dbReference type="Proteomes" id="UP000075714">
    <property type="component" value="Unassembled WGS sequence"/>
</dbReference>
<dbReference type="EMBL" id="LSYV01000040">
    <property type="protein sequence ID" value="KXZ46926.1"/>
    <property type="molecule type" value="Genomic_DNA"/>
</dbReference>
<organism evidence="2 3">
    <name type="scientific">Gonium pectorale</name>
    <name type="common">Green alga</name>
    <dbReference type="NCBI Taxonomy" id="33097"/>
    <lineage>
        <taxon>Eukaryota</taxon>
        <taxon>Viridiplantae</taxon>
        <taxon>Chlorophyta</taxon>
        <taxon>core chlorophytes</taxon>
        <taxon>Chlorophyceae</taxon>
        <taxon>CS clade</taxon>
        <taxon>Chlamydomonadales</taxon>
        <taxon>Volvocaceae</taxon>
        <taxon>Gonium</taxon>
    </lineage>
</organism>
<gene>
    <name evidence="2" type="ORF">GPECTOR_39g420</name>
</gene>
<comment type="caution">
    <text evidence="2">The sequence shown here is derived from an EMBL/GenBank/DDBJ whole genome shotgun (WGS) entry which is preliminary data.</text>
</comment>
<protein>
    <submittedName>
        <fullName evidence="2">Uncharacterized protein</fullName>
    </submittedName>
</protein>
<name>A0A150GAQ1_GONPE</name>
<feature type="region of interest" description="Disordered" evidence="1">
    <location>
        <begin position="30"/>
        <end position="82"/>
    </location>
</feature>
<evidence type="ECO:0000313" key="3">
    <source>
        <dbReference type="Proteomes" id="UP000075714"/>
    </source>
</evidence>
<dbReference type="AlphaFoldDB" id="A0A150GAQ1"/>
<proteinExistence type="predicted"/>